<dbReference type="GO" id="GO:1990528">
    <property type="term" value="C:Rvs161p-Rvs167p complex"/>
    <property type="evidence" value="ECO:0007669"/>
    <property type="project" value="TreeGrafter"/>
</dbReference>
<evidence type="ECO:0000256" key="3">
    <source>
        <dbReference type="SAM" id="MobiDB-lite"/>
    </source>
</evidence>
<dbReference type="SUPFAM" id="SSF103657">
    <property type="entry name" value="BAR/IMD domain-like"/>
    <property type="match status" value="1"/>
</dbReference>
<dbReference type="GO" id="GO:0051666">
    <property type="term" value="P:actin cortical patch localization"/>
    <property type="evidence" value="ECO:0007669"/>
    <property type="project" value="InterPro"/>
</dbReference>
<dbReference type="GO" id="GO:0006897">
    <property type="term" value="P:endocytosis"/>
    <property type="evidence" value="ECO:0007669"/>
    <property type="project" value="InterPro"/>
</dbReference>
<feature type="compositionally biased region" description="Low complexity" evidence="3">
    <location>
        <begin position="312"/>
        <end position="321"/>
    </location>
</feature>
<dbReference type="RefSeq" id="XP_065825170.1">
    <property type="nucleotide sequence ID" value="XM_065969098.1"/>
</dbReference>
<dbReference type="Gene3D" id="2.30.30.40">
    <property type="entry name" value="SH3 Domains"/>
    <property type="match status" value="1"/>
</dbReference>
<feature type="compositionally biased region" description="Polar residues" evidence="3">
    <location>
        <begin position="598"/>
        <end position="607"/>
    </location>
</feature>
<dbReference type="PRINTS" id="PR00452">
    <property type="entry name" value="SH3DOMAIN"/>
</dbReference>
<feature type="domain" description="SH3" evidence="4">
    <location>
        <begin position="404"/>
        <end position="463"/>
    </location>
</feature>
<dbReference type="InterPro" id="IPR001452">
    <property type="entry name" value="SH3_domain"/>
</dbReference>
<dbReference type="PANTHER" id="PTHR47174:SF1">
    <property type="entry name" value="REDUCED VIABILITY UPON STARVATION PROTEIN 167"/>
    <property type="match status" value="1"/>
</dbReference>
<evidence type="ECO:0000256" key="2">
    <source>
        <dbReference type="PROSITE-ProRule" id="PRU00192"/>
    </source>
</evidence>
<dbReference type="EMBL" id="CP144535">
    <property type="protein sequence ID" value="WWC62529.1"/>
    <property type="molecule type" value="Genomic_DNA"/>
</dbReference>
<evidence type="ECO:0000259" key="4">
    <source>
        <dbReference type="PROSITE" id="PS50002"/>
    </source>
</evidence>
<evidence type="ECO:0000313" key="7">
    <source>
        <dbReference type="Proteomes" id="UP000078595"/>
    </source>
</evidence>
<dbReference type="GO" id="GO:0043332">
    <property type="term" value="C:mating projection tip"/>
    <property type="evidence" value="ECO:0007669"/>
    <property type="project" value="TreeGrafter"/>
</dbReference>
<organism evidence="6 7">
    <name type="scientific">Kwoniella dejecticola CBS 10117</name>
    <dbReference type="NCBI Taxonomy" id="1296121"/>
    <lineage>
        <taxon>Eukaryota</taxon>
        <taxon>Fungi</taxon>
        <taxon>Dikarya</taxon>
        <taxon>Basidiomycota</taxon>
        <taxon>Agaricomycotina</taxon>
        <taxon>Tremellomycetes</taxon>
        <taxon>Tremellales</taxon>
        <taxon>Cryptococcaceae</taxon>
        <taxon>Kwoniella</taxon>
    </lineage>
</organism>
<name>A0AAJ8KPX4_9TREE</name>
<protein>
    <recommendedName>
        <fullName evidence="8">BAR-domain-containing protein</fullName>
    </recommendedName>
</protein>
<evidence type="ECO:0008006" key="8">
    <source>
        <dbReference type="Google" id="ProtNLM"/>
    </source>
</evidence>
<proteinExistence type="predicted"/>
<dbReference type="GO" id="GO:0097320">
    <property type="term" value="P:plasma membrane tubulation"/>
    <property type="evidence" value="ECO:0007669"/>
    <property type="project" value="TreeGrafter"/>
</dbReference>
<dbReference type="GO" id="GO:0030479">
    <property type="term" value="C:actin cortical patch"/>
    <property type="evidence" value="ECO:0007669"/>
    <property type="project" value="TreeGrafter"/>
</dbReference>
<dbReference type="Proteomes" id="UP000078595">
    <property type="component" value="Chromosome 6"/>
</dbReference>
<evidence type="ECO:0000259" key="5">
    <source>
        <dbReference type="PROSITE" id="PS51021"/>
    </source>
</evidence>
<dbReference type="CDD" id="cd00174">
    <property type="entry name" value="SH3"/>
    <property type="match status" value="1"/>
</dbReference>
<sequence length="711" mass="76406">MQRKALKQLGKVTQWTNEKVFSGEKTNLSSEFTDFEKEIDVRRIGIERLHATSLPFFNQLTKVKPTADPFPPPGSGKDKITYTEALGLVMIDYGDEIGEEYGDGLSKYGRARCRLAAAQEDFSAKLGDGYIAGMEAALAAVNEYKALRKKLDSRRLALDAAISKAQNSKKDQYALEEEINIAKARFEEIEEETQQRMIGIQETEESQISELKLFLEAELEYHSACHDILNDLHSNWAGSGSRSMTTRARSNTATSSRSLGRTAVTRSHTSRHGLPQSSEDEGTMTANRSRSHSNASASSAGKTKEKRSMLPSFGSFGKKSGLSAATSSHKKKSSYGKEKFNDSKAALNSEDSEEDNDFTSTYGRTRSTSQLSASSSLRQDAYQPPIMRRALTSPPNPTARYADPHAQYVKALYDYSGNAADELSLRVGQVIKVTTQVSDDWWIGECDGRSGLFPKAYTEEYVPTPQTAVPPPMPTRRLPPSSNPVITQRSMPPPPTAGAENRNDLPPSPEVGYGGSEFDFESELESDAAHGFSDGEHNATASLAAEAHPVASTTAGNGSGGGSGSRSRSNTLNKKAAPPPPPSRRSASSNNLLTSASFGSSPSNGASAMNLAPPVPVFGRNRSNTATKVASPFAGSEDDESDHDAIYTNNNANVHGINNTPPTLSSGLSSMHLSQAAGGTKAGQCGTCGCEDFTQNVFKSKGTCSTCFHAH</sequence>
<keyword evidence="7" id="KW-1185">Reference proteome</keyword>
<feature type="region of interest" description="Disordered" evidence="3">
    <location>
        <begin position="463"/>
        <end position="525"/>
    </location>
</feature>
<feature type="compositionally biased region" description="Low complexity" evidence="3">
    <location>
        <begin position="565"/>
        <end position="576"/>
    </location>
</feature>
<dbReference type="InterPro" id="IPR046982">
    <property type="entry name" value="BIN3/RVS161-like"/>
</dbReference>
<dbReference type="InterPro" id="IPR027267">
    <property type="entry name" value="AH/BAR_dom_sf"/>
</dbReference>
<dbReference type="SUPFAM" id="SSF50044">
    <property type="entry name" value="SH3-domain"/>
    <property type="match status" value="1"/>
</dbReference>
<evidence type="ECO:0000256" key="1">
    <source>
        <dbReference type="ARBA" id="ARBA00022443"/>
    </source>
</evidence>
<feature type="domain" description="BAR" evidence="5">
    <location>
        <begin position="17"/>
        <end position="245"/>
    </location>
</feature>
<gene>
    <name evidence="6" type="ORF">I303_105125</name>
</gene>
<dbReference type="Pfam" id="PF03114">
    <property type="entry name" value="BAR"/>
    <property type="match status" value="1"/>
</dbReference>
<dbReference type="PROSITE" id="PS51021">
    <property type="entry name" value="BAR"/>
    <property type="match status" value="1"/>
</dbReference>
<reference evidence="6" key="1">
    <citation type="submission" date="2013-07" db="EMBL/GenBank/DDBJ databases">
        <authorList>
            <consortium name="The Broad Institute Genome Sequencing Platform"/>
            <person name="Cuomo C."/>
            <person name="Litvintseva A."/>
            <person name="Chen Y."/>
            <person name="Heitman J."/>
            <person name="Sun S."/>
            <person name="Springer D."/>
            <person name="Dromer F."/>
            <person name="Young S.K."/>
            <person name="Zeng Q."/>
            <person name="Gargeya S."/>
            <person name="Fitzgerald M."/>
            <person name="Abouelleil A."/>
            <person name="Alvarado L."/>
            <person name="Berlin A.M."/>
            <person name="Chapman S.B."/>
            <person name="Dewar J."/>
            <person name="Goldberg J."/>
            <person name="Griggs A."/>
            <person name="Gujja S."/>
            <person name="Hansen M."/>
            <person name="Howarth C."/>
            <person name="Imamovic A."/>
            <person name="Larimer J."/>
            <person name="McCowan C."/>
            <person name="Murphy C."/>
            <person name="Pearson M."/>
            <person name="Priest M."/>
            <person name="Roberts A."/>
            <person name="Saif S."/>
            <person name="Shea T."/>
            <person name="Sykes S."/>
            <person name="Wortman J."/>
            <person name="Nusbaum C."/>
            <person name="Birren B."/>
        </authorList>
    </citation>
    <scope>NUCLEOTIDE SEQUENCE</scope>
    <source>
        <strain evidence="6">CBS 10117</strain>
    </source>
</reference>
<dbReference type="GO" id="GO:0031097">
    <property type="term" value="C:medial cortex"/>
    <property type="evidence" value="ECO:0007669"/>
    <property type="project" value="TreeGrafter"/>
</dbReference>
<feature type="compositionally biased region" description="Low complexity" evidence="3">
    <location>
        <begin position="584"/>
        <end position="597"/>
    </location>
</feature>
<feature type="region of interest" description="Disordered" evidence="3">
    <location>
        <begin position="236"/>
        <end position="396"/>
    </location>
</feature>
<dbReference type="GO" id="GO:0008289">
    <property type="term" value="F:lipid binding"/>
    <property type="evidence" value="ECO:0007669"/>
    <property type="project" value="TreeGrafter"/>
</dbReference>
<dbReference type="PANTHER" id="PTHR47174">
    <property type="entry name" value="BRIDGING INTEGRATOR 3"/>
    <property type="match status" value="1"/>
</dbReference>
<evidence type="ECO:0000313" key="6">
    <source>
        <dbReference type="EMBL" id="WWC62529.1"/>
    </source>
</evidence>
<dbReference type="GeneID" id="28969129"/>
<feature type="compositionally biased region" description="Low complexity" evidence="3">
    <location>
        <begin position="241"/>
        <end position="258"/>
    </location>
</feature>
<dbReference type="InterPro" id="IPR004148">
    <property type="entry name" value="BAR_dom"/>
</dbReference>
<feature type="compositionally biased region" description="Low complexity" evidence="3">
    <location>
        <begin position="365"/>
        <end position="381"/>
    </location>
</feature>
<dbReference type="InterPro" id="IPR036028">
    <property type="entry name" value="SH3-like_dom_sf"/>
</dbReference>
<reference evidence="6" key="2">
    <citation type="submission" date="2024-02" db="EMBL/GenBank/DDBJ databases">
        <title>Comparative genomics of Cryptococcus and Kwoniella reveals pathogenesis evolution and contrasting modes of karyotype evolution via chromosome fusion or intercentromeric recombination.</title>
        <authorList>
            <person name="Coelho M.A."/>
            <person name="David-Palma M."/>
            <person name="Shea T."/>
            <person name="Bowers K."/>
            <person name="McGinley-Smith S."/>
            <person name="Mohammad A.W."/>
            <person name="Gnirke A."/>
            <person name="Yurkov A.M."/>
            <person name="Nowrousian M."/>
            <person name="Sun S."/>
            <person name="Cuomo C.A."/>
            <person name="Heitman J."/>
        </authorList>
    </citation>
    <scope>NUCLEOTIDE SEQUENCE</scope>
    <source>
        <strain evidence="6">CBS 10117</strain>
    </source>
</reference>
<dbReference type="SMART" id="SM00326">
    <property type="entry name" value="SH3"/>
    <property type="match status" value="1"/>
</dbReference>
<dbReference type="FunFam" id="2.30.30.40:FF:000072">
    <property type="entry name" value="Unconventional Myosin IB"/>
    <property type="match status" value="1"/>
</dbReference>
<feature type="compositionally biased region" description="Low complexity" evidence="3">
    <location>
        <begin position="286"/>
        <end position="300"/>
    </location>
</feature>
<dbReference type="AlphaFoldDB" id="A0AAJ8KPX4"/>
<feature type="region of interest" description="Disordered" evidence="3">
    <location>
        <begin position="551"/>
        <end position="607"/>
    </location>
</feature>
<dbReference type="KEGG" id="kdj:28969129"/>
<dbReference type="Pfam" id="PF00018">
    <property type="entry name" value="SH3_1"/>
    <property type="match status" value="1"/>
</dbReference>
<dbReference type="SMART" id="SM00721">
    <property type="entry name" value="BAR"/>
    <property type="match status" value="1"/>
</dbReference>
<keyword evidence="1 2" id="KW-0728">SH3 domain</keyword>
<dbReference type="PROSITE" id="PS50002">
    <property type="entry name" value="SH3"/>
    <property type="match status" value="1"/>
</dbReference>
<accession>A0AAJ8KPX4</accession>
<dbReference type="Gene3D" id="1.20.1270.60">
    <property type="entry name" value="Arfaptin homology (AH) domain/BAR domain"/>
    <property type="match status" value="1"/>
</dbReference>